<feature type="compositionally biased region" description="Polar residues" evidence="1">
    <location>
        <begin position="38"/>
        <end position="48"/>
    </location>
</feature>
<reference evidence="2 3" key="1">
    <citation type="submission" date="2021-06" db="EMBL/GenBank/DDBJ databases">
        <authorList>
            <person name="Palmer J.M."/>
        </authorList>
    </citation>
    <scope>NUCLEOTIDE SEQUENCE [LARGE SCALE GENOMIC DNA]</scope>
    <source>
        <strain evidence="2 3">AS_MEX2019</strain>
        <tissue evidence="2">Muscle</tissue>
    </source>
</reference>
<feature type="region of interest" description="Disordered" evidence="1">
    <location>
        <begin position="13"/>
        <end position="63"/>
    </location>
</feature>
<evidence type="ECO:0000313" key="2">
    <source>
        <dbReference type="EMBL" id="MEQ2279552.1"/>
    </source>
</evidence>
<gene>
    <name evidence="2" type="ORF">AMECASPLE_010702</name>
</gene>
<protein>
    <submittedName>
        <fullName evidence="2">Uncharacterized protein</fullName>
    </submittedName>
</protein>
<accession>A0ABV0XDP0</accession>
<feature type="region of interest" description="Disordered" evidence="1">
    <location>
        <begin position="115"/>
        <end position="145"/>
    </location>
</feature>
<organism evidence="2 3">
    <name type="scientific">Ameca splendens</name>
    <dbReference type="NCBI Taxonomy" id="208324"/>
    <lineage>
        <taxon>Eukaryota</taxon>
        <taxon>Metazoa</taxon>
        <taxon>Chordata</taxon>
        <taxon>Craniata</taxon>
        <taxon>Vertebrata</taxon>
        <taxon>Euteleostomi</taxon>
        <taxon>Actinopterygii</taxon>
        <taxon>Neopterygii</taxon>
        <taxon>Teleostei</taxon>
        <taxon>Neoteleostei</taxon>
        <taxon>Acanthomorphata</taxon>
        <taxon>Ovalentaria</taxon>
        <taxon>Atherinomorphae</taxon>
        <taxon>Cyprinodontiformes</taxon>
        <taxon>Goodeidae</taxon>
        <taxon>Ameca</taxon>
    </lineage>
</organism>
<keyword evidence="3" id="KW-1185">Reference proteome</keyword>
<dbReference type="Proteomes" id="UP001469553">
    <property type="component" value="Unassembled WGS sequence"/>
</dbReference>
<evidence type="ECO:0000256" key="1">
    <source>
        <dbReference type="SAM" id="MobiDB-lite"/>
    </source>
</evidence>
<comment type="caution">
    <text evidence="2">The sequence shown here is derived from an EMBL/GenBank/DDBJ whole genome shotgun (WGS) entry which is preliminary data.</text>
</comment>
<dbReference type="EMBL" id="JAHRIP010000626">
    <property type="protein sequence ID" value="MEQ2279552.1"/>
    <property type="molecule type" value="Genomic_DNA"/>
</dbReference>
<name>A0ABV0XDP0_9TELE</name>
<evidence type="ECO:0000313" key="3">
    <source>
        <dbReference type="Proteomes" id="UP001469553"/>
    </source>
</evidence>
<proteinExistence type="predicted"/>
<sequence>MNHRYSYCKKDWSILGSGLGPRRGQPELGSPGGGALSDSRTTTPQSQMDSDERESEEEDEEAMCVDDIRVVQVDDGECEIYEGNFDDEEEEETETGQVQVQDFFCDVVEVELGNEHLENRTSEGKHEEKEESAGVVAEKKPDCEAERDKVIREGLDSNELSKEVVTNK</sequence>
<feature type="compositionally biased region" description="Acidic residues" evidence="1">
    <location>
        <begin position="49"/>
        <end position="63"/>
    </location>
</feature>